<sequence length="93" mass="10925">MNKTQLLEAYLSIWNNRSMNAGTNDENGDQLTQLIMKELLDKLTHPRLRVVPETKFYQAVKRIINTDLSQIEKLELIHEFVKIMEELKKPEAN</sequence>
<evidence type="ECO:0000313" key="2">
    <source>
        <dbReference type="Proteomes" id="UP001341444"/>
    </source>
</evidence>
<comment type="caution">
    <text evidence="1">The sequence shown here is derived from an EMBL/GenBank/DDBJ whole genome shotgun (WGS) entry which is preliminary data.</text>
</comment>
<accession>A0ABU6MP32</accession>
<name>A0ABU6MP32_9BACI</name>
<gene>
    <name evidence="1" type="ORF">P4T90_20285</name>
</gene>
<evidence type="ECO:0000313" key="1">
    <source>
        <dbReference type="EMBL" id="MED1205393.1"/>
    </source>
</evidence>
<organism evidence="1 2">
    <name type="scientific">Heyndrickxia acidicola</name>
    <dbReference type="NCBI Taxonomy" id="209389"/>
    <lineage>
        <taxon>Bacteria</taxon>
        <taxon>Bacillati</taxon>
        <taxon>Bacillota</taxon>
        <taxon>Bacilli</taxon>
        <taxon>Bacillales</taxon>
        <taxon>Bacillaceae</taxon>
        <taxon>Heyndrickxia</taxon>
    </lineage>
</organism>
<dbReference type="EMBL" id="JARMAB010000032">
    <property type="protein sequence ID" value="MED1205393.1"/>
    <property type="molecule type" value="Genomic_DNA"/>
</dbReference>
<dbReference type="RefSeq" id="WP_066263026.1">
    <property type="nucleotide sequence ID" value="NZ_JARMAB010000032.1"/>
</dbReference>
<proteinExistence type="predicted"/>
<keyword evidence="2" id="KW-1185">Reference proteome</keyword>
<protein>
    <submittedName>
        <fullName evidence="1">Uncharacterized protein</fullName>
    </submittedName>
</protein>
<dbReference type="Proteomes" id="UP001341444">
    <property type="component" value="Unassembled WGS sequence"/>
</dbReference>
<reference evidence="1 2" key="1">
    <citation type="submission" date="2023-03" db="EMBL/GenBank/DDBJ databases">
        <title>Bacillus Genome Sequencing.</title>
        <authorList>
            <person name="Dunlap C."/>
        </authorList>
    </citation>
    <scope>NUCLEOTIDE SEQUENCE [LARGE SCALE GENOMIC DNA]</scope>
    <source>
        <strain evidence="1 2">B-23453</strain>
    </source>
</reference>